<feature type="transmembrane region" description="Helical" evidence="1">
    <location>
        <begin position="63"/>
        <end position="86"/>
    </location>
</feature>
<feature type="domain" description="EamA" evidence="2">
    <location>
        <begin position="157"/>
        <end position="287"/>
    </location>
</feature>
<proteinExistence type="predicted"/>
<organism evidence="3 4">
    <name type="scientific">Halorubellus litoreus</name>
    <dbReference type="NCBI Taxonomy" id="755308"/>
    <lineage>
        <taxon>Archaea</taxon>
        <taxon>Methanobacteriati</taxon>
        <taxon>Methanobacteriota</taxon>
        <taxon>Stenosarchaea group</taxon>
        <taxon>Halobacteria</taxon>
        <taxon>Halobacteriales</taxon>
        <taxon>Halorubellaceae</taxon>
        <taxon>Halorubellus</taxon>
    </lineage>
</organism>
<dbReference type="EMBL" id="JBHSXN010000001">
    <property type="protein sequence ID" value="MFC6951818.1"/>
    <property type="molecule type" value="Genomic_DNA"/>
</dbReference>
<feature type="domain" description="EamA" evidence="2">
    <location>
        <begin position="4"/>
        <end position="137"/>
    </location>
</feature>
<accession>A0ABD5VAD9</accession>
<evidence type="ECO:0000313" key="4">
    <source>
        <dbReference type="Proteomes" id="UP001596395"/>
    </source>
</evidence>
<evidence type="ECO:0000313" key="3">
    <source>
        <dbReference type="EMBL" id="MFC6951818.1"/>
    </source>
</evidence>
<feature type="transmembrane region" description="Helical" evidence="1">
    <location>
        <begin position="119"/>
        <end position="138"/>
    </location>
</feature>
<evidence type="ECO:0000259" key="2">
    <source>
        <dbReference type="Pfam" id="PF00892"/>
    </source>
</evidence>
<feature type="transmembrane region" description="Helical" evidence="1">
    <location>
        <begin position="150"/>
        <end position="171"/>
    </location>
</feature>
<dbReference type="AlphaFoldDB" id="A0ABD5VAD9"/>
<dbReference type="InterPro" id="IPR000620">
    <property type="entry name" value="EamA_dom"/>
</dbReference>
<dbReference type="Pfam" id="PF00892">
    <property type="entry name" value="EamA"/>
    <property type="match status" value="2"/>
</dbReference>
<comment type="caution">
    <text evidence="3">The sequence shown here is derived from an EMBL/GenBank/DDBJ whole genome shotgun (WGS) entry which is preliminary data.</text>
</comment>
<feature type="transmembrane region" description="Helical" evidence="1">
    <location>
        <begin position="216"/>
        <end position="238"/>
    </location>
</feature>
<keyword evidence="1" id="KW-0812">Transmembrane</keyword>
<feature type="transmembrane region" description="Helical" evidence="1">
    <location>
        <begin position="6"/>
        <end position="22"/>
    </location>
</feature>
<feature type="transmembrane region" description="Helical" evidence="1">
    <location>
        <begin position="34"/>
        <end position="57"/>
    </location>
</feature>
<dbReference type="Proteomes" id="UP001596395">
    <property type="component" value="Unassembled WGS sequence"/>
</dbReference>
<gene>
    <name evidence="3" type="ORF">ACFQGB_02980</name>
</gene>
<feature type="transmembrane region" description="Helical" evidence="1">
    <location>
        <begin position="93"/>
        <end position="113"/>
    </location>
</feature>
<keyword evidence="4" id="KW-1185">Reference proteome</keyword>
<feature type="transmembrane region" description="Helical" evidence="1">
    <location>
        <begin position="183"/>
        <end position="204"/>
    </location>
</feature>
<keyword evidence="1" id="KW-1133">Transmembrane helix</keyword>
<keyword evidence="1" id="KW-0472">Membrane</keyword>
<reference evidence="3 4" key="1">
    <citation type="journal article" date="2019" name="Int. J. Syst. Evol. Microbiol.">
        <title>The Global Catalogue of Microorganisms (GCM) 10K type strain sequencing project: providing services to taxonomists for standard genome sequencing and annotation.</title>
        <authorList>
            <consortium name="The Broad Institute Genomics Platform"/>
            <consortium name="The Broad Institute Genome Sequencing Center for Infectious Disease"/>
            <person name="Wu L."/>
            <person name="Ma J."/>
        </authorList>
    </citation>
    <scope>NUCLEOTIDE SEQUENCE [LARGE SCALE GENOMIC DNA]</scope>
    <source>
        <strain evidence="3 4">GX26</strain>
    </source>
</reference>
<protein>
    <submittedName>
        <fullName evidence="3">EamA family transporter</fullName>
    </submittedName>
</protein>
<feature type="transmembrane region" description="Helical" evidence="1">
    <location>
        <begin position="244"/>
        <end position="264"/>
    </location>
</feature>
<name>A0ABD5VAD9_9EURY</name>
<dbReference type="InterPro" id="IPR037185">
    <property type="entry name" value="EmrE-like"/>
</dbReference>
<evidence type="ECO:0000256" key="1">
    <source>
        <dbReference type="SAM" id="Phobius"/>
    </source>
</evidence>
<feature type="transmembrane region" description="Helical" evidence="1">
    <location>
        <begin position="271"/>
        <end position="288"/>
    </location>
</feature>
<dbReference type="SUPFAM" id="SSF103481">
    <property type="entry name" value="Multidrug resistance efflux transporter EmrE"/>
    <property type="match status" value="2"/>
</dbReference>
<dbReference type="RefSeq" id="WP_336348829.1">
    <property type="nucleotide sequence ID" value="NZ_JAZAQL010000001.1"/>
</dbReference>
<sequence length="289" mass="29253">MSTLGIALALAGAVVFGTYVFLVKYRFAHYPDSVYVVCVYAIATVLYAPVAAASGATVPTDPYTLAVLVGVNALGGVAILAFFRALTLGDVSYVAPVSKVVPLFVLPIELAVLPGTDLGSLQVAGVVVVTIALYLANYQGDLLTPLRRAVTLRPGQLALASAATFGVVDVGKRHLMGDLGVDPAAFVLVLFPIVAVMFAPLAARNWPDDVAVSGDLGALAALAVLVAVGQHVVALAFVELAASVASPLVNAQAIVAVVLGGVVLNEERFGARLAAAALAVGGVALIALG</sequence>